<dbReference type="SUPFAM" id="SSF52833">
    <property type="entry name" value="Thioredoxin-like"/>
    <property type="match status" value="1"/>
</dbReference>
<evidence type="ECO:0000313" key="1">
    <source>
        <dbReference type="EMBL" id="VBA52508.1"/>
    </source>
</evidence>
<reference evidence="1 2" key="1">
    <citation type="submission" date="2018-09" db="EMBL/GenBank/DDBJ databases">
        <authorList>
            <person name="Tagini F."/>
        </authorList>
    </citation>
    <scope>NUCLEOTIDE SEQUENCE [LARGE SCALE GENOMIC DNA]</scope>
    <source>
        <strain evidence="1 2">MK142</strain>
    </source>
</reference>
<dbReference type="AlphaFoldDB" id="A0A498QU01"/>
<organism evidence="1 2">
    <name type="scientific">Mycobacterium pseudokansasii</name>
    <dbReference type="NCBI Taxonomy" id="2341080"/>
    <lineage>
        <taxon>Bacteria</taxon>
        <taxon>Bacillati</taxon>
        <taxon>Actinomycetota</taxon>
        <taxon>Actinomycetes</taxon>
        <taxon>Mycobacteriales</taxon>
        <taxon>Mycobacteriaceae</taxon>
        <taxon>Mycobacterium</taxon>
    </lineage>
</organism>
<keyword evidence="2" id="KW-1185">Reference proteome</keyword>
<proteinExistence type="predicted"/>
<evidence type="ECO:0000313" key="2">
    <source>
        <dbReference type="Proteomes" id="UP000268285"/>
    </source>
</evidence>
<dbReference type="InterPro" id="IPR053977">
    <property type="entry name" value="Rv2466c-like"/>
</dbReference>
<accession>A0A498QU01</accession>
<dbReference type="Gene3D" id="3.40.30.10">
    <property type="entry name" value="Glutaredoxin"/>
    <property type="match status" value="1"/>
</dbReference>
<name>A0A498QU01_9MYCO</name>
<dbReference type="EMBL" id="UPHU01000001">
    <property type="protein sequence ID" value="VBA52508.1"/>
    <property type="molecule type" value="Genomic_DNA"/>
</dbReference>
<dbReference type="Pfam" id="PF22234">
    <property type="entry name" value="Rv2466c-like"/>
    <property type="match status" value="1"/>
</dbReference>
<dbReference type="OrthoDB" id="4125991at2"/>
<protein>
    <submittedName>
        <fullName evidence="1">Thioredoxin-like reductase</fullName>
    </submittedName>
</protein>
<dbReference type="RefSeq" id="WP_063468320.1">
    <property type="nucleotide sequence ID" value="NZ_JAIENV010000235.1"/>
</dbReference>
<gene>
    <name evidence="1" type="ORF">LAUMK142_03590</name>
</gene>
<dbReference type="InterPro" id="IPR036249">
    <property type="entry name" value="Thioredoxin-like_sf"/>
</dbReference>
<dbReference type="Proteomes" id="UP000268285">
    <property type="component" value="Unassembled WGS sequence"/>
</dbReference>
<sequence length="237" mass="26454">MSTVVDFHFDPMCPFAYQTSIWIRDVRAQLGIAVNWRFFSLEEINRVAGKKHPWERDWSYGWSLMRIGALLRRTDMSLLDKWYAAIGHELHTLGGKPHDPAVARRLLGEIGADEAVLDAALADPTTHDEIRAEHQRVVDAGGYGVPTLFIEGQCLFGPVLVDPPTGPDALTLWNVVTGMAELPHVYELQRPKSPADAELIAQSLRPYLDGRDWVSINRGEVVDVDRLAGRTSHHGDG</sequence>